<dbReference type="Proteomes" id="UP001358586">
    <property type="component" value="Chromosome 9"/>
</dbReference>
<protein>
    <submittedName>
        <fullName evidence="1">Uncharacterized protein</fullName>
    </submittedName>
</protein>
<name>A0ABR0NL55_GOSAR</name>
<proteinExistence type="predicted"/>
<organism evidence="1 2">
    <name type="scientific">Gossypium arboreum</name>
    <name type="common">Tree cotton</name>
    <name type="synonym">Gossypium nanking</name>
    <dbReference type="NCBI Taxonomy" id="29729"/>
    <lineage>
        <taxon>Eukaryota</taxon>
        <taxon>Viridiplantae</taxon>
        <taxon>Streptophyta</taxon>
        <taxon>Embryophyta</taxon>
        <taxon>Tracheophyta</taxon>
        <taxon>Spermatophyta</taxon>
        <taxon>Magnoliopsida</taxon>
        <taxon>eudicotyledons</taxon>
        <taxon>Gunneridae</taxon>
        <taxon>Pentapetalae</taxon>
        <taxon>rosids</taxon>
        <taxon>malvids</taxon>
        <taxon>Malvales</taxon>
        <taxon>Malvaceae</taxon>
        <taxon>Malvoideae</taxon>
        <taxon>Gossypium</taxon>
    </lineage>
</organism>
<sequence>MRPRQISQCHSEVITRVLREYVGKNVTECSSKPVTIVPNASNGGLLFRWGSFGPQKQARFRKLLEKPVRLKPGWPDNEDMTT</sequence>
<keyword evidence="2" id="KW-1185">Reference proteome</keyword>
<dbReference type="EMBL" id="JARKNE010000009">
    <property type="protein sequence ID" value="KAK5802075.1"/>
    <property type="molecule type" value="Genomic_DNA"/>
</dbReference>
<evidence type="ECO:0000313" key="2">
    <source>
        <dbReference type="Proteomes" id="UP001358586"/>
    </source>
</evidence>
<accession>A0ABR0NL55</accession>
<evidence type="ECO:0000313" key="1">
    <source>
        <dbReference type="EMBL" id="KAK5802075.1"/>
    </source>
</evidence>
<reference evidence="1 2" key="1">
    <citation type="submission" date="2023-03" db="EMBL/GenBank/DDBJ databases">
        <title>WGS of Gossypium arboreum.</title>
        <authorList>
            <person name="Yu D."/>
        </authorList>
    </citation>
    <scope>NUCLEOTIDE SEQUENCE [LARGE SCALE GENOMIC DNA]</scope>
    <source>
        <tissue evidence="1">Leaf</tissue>
    </source>
</reference>
<comment type="caution">
    <text evidence="1">The sequence shown here is derived from an EMBL/GenBank/DDBJ whole genome shotgun (WGS) entry which is preliminary data.</text>
</comment>
<gene>
    <name evidence="1" type="ORF">PVK06_029657</name>
</gene>